<evidence type="ECO:0000313" key="3">
    <source>
        <dbReference type="Proteomes" id="UP000548304"/>
    </source>
</evidence>
<protein>
    <submittedName>
        <fullName evidence="2">Uncharacterized protein</fullName>
    </submittedName>
</protein>
<proteinExistence type="predicted"/>
<dbReference type="EMBL" id="JACBYW010000002">
    <property type="protein sequence ID" value="NYH78070.1"/>
    <property type="molecule type" value="Genomic_DNA"/>
</dbReference>
<comment type="caution">
    <text evidence="2">The sequence shown here is derived from an EMBL/GenBank/DDBJ whole genome shotgun (WGS) entry which is preliminary data.</text>
</comment>
<accession>A0A852YVI3</accession>
<sequence length="49" mass="5120">MRDFLPILLLAFAGFLAGGAYAMWKTTRGLAVVLAVAALVALSGGLLWL</sequence>
<keyword evidence="1" id="KW-0472">Membrane</keyword>
<dbReference type="AlphaFoldDB" id="A0A852YVI3"/>
<keyword evidence="3" id="KW-1185">Reference proteome</keyword>
<evidence type="ECO:0000313" key="2">
    <source>
        <dbReference type="EMBL" id="NYH78070.1"/>
    </source>
</evidence>
<reference evidence="2 3" key="1">
    <citation type="submission" date="2020-07" db="EMBL/GenBank/DDBJ databases">
        <title>Genomic Encyclopedia of Type Strains, Phase III (KMG-III): the genomes of soil and plant-associated and newly described type strains.</title>
        <authorList>
            <person name="Whitman W."/>
        </authorList>
    </citation>
    <scope>NUCLEOTIDE SEQUENCE [LARGE SCALE GENOMIC DNA]</scope>
    <source>
        <strain evidence="2 3">CECT 8576</strain>
    </source>
</reference>
<dbReference type="Proteomes" id="UP000548304">
    <property type="component" value="Unassembled WGS sequence"/>
</dbReference>
<keyword evidence="1" id="KW-0812">Transmembrane</keyword>
<keyword evidence="1" id="KW-1133">Transmembrane helix</keyword>
<evidence type="ECO:0000256" key="1">
    <source>
        <dbReference type="SAM" id="Phobius"/>
    </source>
</evidence>
<feature type="transmembrane region" description="Helical" evidence="1">
    <location>
        <begin position="29"/>
        <end position="48"/>
    </location>
</feature>
<dbReference type="RefSeq" id="WP_179534601.1">
    <property type="nucleotide sequence ID" value="NZ_JACBYW010000002.1"/>
</dbReference>
<gene>
    <name evidence="2" type="ORF">FHR84_001392</name>
</gene>
<name>A0A852YVI3_9ACTN</name>
<organism evidence="2 3">
    <name type="scientific">Actinopolyspora biskrensis</name>
    <dbReference type="NCBI Taxonomy" id="1470178"/>
    <lineage>
        <taxon>Bacteria</taxon>
        <taxon>Bacillati</taxon>
        <taxon>Actinomycetota</taxon>
        <taxon>Actinomycetes</taxon>
        <taxon>Actinopolysporales</taxon>
        <taxon>Actinopolysporaceae</taxon>
        <taxon>Actinopolyspora</taxon>
    </lineage>
</organism>